<protein>
    <submittedName>
        <fullName evidence="1">Uncharacterized protein</fullName>
    </submittedName>
</protein>
<dbReference type="Proteomes" id="UP001153269">
    <property type="component" value="Unassembled WGS sequence"/>
</dbReference>
<comment type="caution">
    <text evidence="1">The sequence shown here is derived from an EMBL/GenBank/DDBJ whole genome shotgun (WGS) entry which is preliminary data.</text>
</comment>
<dbReference type="AlphaFoldDB" id="A0A9N7TZR8"/>
<name>A0A9N7TZR8_PLEPL</name>
<dbReference type="EMBL" id="CADEAL010000544">
    <property type="protein sequence ID" value="CAB1421747.1"/>
    <property type="molecule type" value="Genomic_DNA"/>
</dbReference>
<proteinExistence type="predicted"/>
<sequence length="67" mass="7875">MILQKNMTSFSVWIQRRLKPEKQAKSELQGALDREWRRRDCQTLNPVTAVKHKLWRSSGDDSLDSTC</sequence>
<accession>A0A9N7TZR8</accession>
<organism evidence="1 2">
    <name type="scientific">Pleuronectes platessa</name>
    <name type="common">European plaice</name>
    <dbReference type="NCBI Taxonomy" id="8262"/>
    <lineage>
        <taxon>Eukaryota</taxon>
        <taxon>Metazoa</taxon>
        <taxon>Chordata</taxon>
        <taxon>Craniata</taxon>
        <taxon>Vertebrata</taxon>
        <taxon>Euteleostomi</taxon>
        <taxon>Actinopterygii</taxon>
        <taxon>Neopterygii</taxon>
        <taxon>Teleostei</taxon>
        <taxon>Neoteleostei</taxon>
        <taxon>Acanthomorphata</taxon>
        <taxon>Carangaria</taxon>
        <taxon>Pleuronectiformes</taxon>
        <taxon>Pleuronectoidei</taxon>
        <taxon>Pleuronectidae</taxon>
        <taxon>Pleuronectes</taxon>
    </lineage>
</organism>
<evidence type="ECO:0000313" key="1">
    <source>
        <dbReference type="EMBL" id="CAB1421747.1"/>
    </source>
</evidence>
<evidence type="ECO:0000313" key="2">
    <source>
        <dbReference type="Proteomes" id="UP001153269"/>
    </source>
</evidence>
<gene>
    <name evidence="1" type="ORF">PLEPLA_LOCUS9635</name>
</gene>
<reference evidence="1" key="1">
    <citation type="submission" date="2020-03" db="EMBL/GenBank/DDBJ databases">
        <authorList>
            <person name="Weist P."/>
        </authorList>
    </citation>
    <scope>NUCLEOTIDE SEQUENCE</scope>
</reference>
<keyword evidence="2" id="KW-1185">Reference proteome</keyword>